<dbReference type="EMBL" id="CAJNOC010000925">
    <property type="protein sequence ID" value="CAF0817985.1"/>
    <property type="molecule type" value="Genomic_DNA"/>
</dbReference>
<keyword evidence="3" id="KW-1185">Reference proteome</keyword>
<evidence type="ECO:0000256" key="1">
    <source>
        <dbReference type="ARBA" id="ARBA00006190"/>
    </source>
</evidence>
<evidence type="ECO:0008006" key="4">
    <source>
        <dbReference type="Google" id="ProtNLM"/>
    </source>
</evidence>
<reference evidence="2" key="1">
    <citation type="submission" date="2021-02" db="EMBL/GenBank/DDBJ databases">
        <authorList>
            <person name="Nowell W R."/>
        </authorList>
    </citation>
    <scope>NUCLEOTIDE SEQUENCE</scope>
    <source>
        <strain evidence="2">Ploen Becks lab</strain>
    </source>
</reference>
<comment type="similarity">
    <text evidence="1">Belongs to the SNF7 family.</text>
</comment>
<dbReference type="OrthoDB" id="10266568at2759"/>
<gene>
    <name evidence="2" type="ORF">OXX778_LOCUS7312</name>
</gene>
<protein>
    <recommendedName>
        <fullName evidence="4">Charged multivesicular body protein 1b</fullName>
    </recommendedName>
</protein>
<evidence type="ECO:0000313" key="2">
    <source>
        <dbReference type="EMBL" id="CAF0817985.1"/>
    </source>
</evidence>
<accession>A0A813TTG1</accession>
<name>A0A813TTG1_9BILA</name>
<dbReference type="Pfam" id="PF03357">
    <property type="entry name" value="Snf7"/>
    <property type="match status" value="1"/>
</dbReference>
<dbReference type="GO" id="GO:0007034">
    <property type="term" value="P:vacuolar transport"/>
    <property type="evidence" value="ECO:0007669"/>
    <property type="project" value="InterPro"/>
</dbReference>
<organism evidence="2 3">
    <name type="scientific">Brachionus calyciflorus</name>
    <dbReference type="NCBI Taxonomy" id="104777"/>
    <lineage>
        <taxon>Eukaryota</taxon>
        <taxon>Metazoa</taxon>
        <taxon>Spiralia</taxon>
        <taxon>Gnathifera</taxon>
        <taxon>Rotifera</taxon>
        <taxon>Eurotatoria</taxon>
        <taxon>Monogononta</taxon>
        <taxon>Pseudotrocha</taxon>
        <taxon>Ploima</taxon>
        <taxon>Brachionidae</taxon>
        <taxon>Brachionus</taxon>
    </lineage>
</organism>
<dbReference type="InterPro" id="IPR005024">
    <property type="entry name" value="Snf7_fam"/>
</dbReference>
<dbReference type="PANTHER" id="PTHR10476">
    <property type="entry name" value="CHARGED MULTIVESICULAR BODY PROTEIN"/>
    <property type="match status" value="1"/>
</dbReference>
<dbReference type="Proteomes" id="UP000663879">
    <property type="component" value="Unassembled WGS sequence"/>
</dbReference>
<dbReference type="AlphaFoldDB" id="A0A813TTG1"/>
<evidence type="ECO:0000313" key="3">
    <source>
        <dbReference type="Proteomes" id="UP000663879"/>
    </source>
</evidence>
<comment type="caution">
    <text evidence="2">The sequence shown here is derived from an EMBL/GenBank/DDBJ whole genome shotgun (WGS) entry which is preliminary data.</text>
</comment>
<proteinExistence type="inferred from homology"/>
<sequence>MGNEGSAMERNLFNLKFAAKELERSAKKCEKDTVNEKLKLKKAIEQGNMEGAKIYAENSIRNKNQALAFRRMSSRVDAVSQRVQTAMTTKKVTQSMGGVVKSMEAAMKSMNLEQISNLMDRFEQQFESLDVQANVMSDAMQSTTTMTTPQNEVDALMQQVADEAGIELNQNLPQAQSSTIGVATASQDQDELTQRLAKLRQT</sequence>
<dbReference type="Gene3D" id="6.10.140.1230">
    <property type="match status" value="1"/>
</dbReference>